<evidence type="ECO:0000313" key="2">
    <source>
        <dbReference type="EMBL" id="EPS71134.1"/>
    </source>
</evidence>
<dbReference type="PANTHER" id="PTHR37610">
    <property type="entry name" value="CCHC-TYPE DOMAIN-CONTAINING PROTEIN"/>
    <property type="match status" value="1"/>
</dbReference>
<organism evidence="2 3">
    <name type="scientific">Genlisea aurea</name>
    <dbReference type="NCBI Taxonomy" id="192259"/>
    <lineage>
        <taxon>Eukaryota</taxon>
        <taxon>Viridiplantae</taxon>
        <taxon>Streptophyta</taxon>
        <taxon>Embryophyta</taxon>
        <taxon>Tracheophyta</taxon>
        <taxon>Spermatophyta</taxon>
        <taxon>Magnoliopsida</taxon>
        <taxon>eudicotyledons</taxon>
        <taxon>Gunneridae</taxon>
        <taxon>Pentapetalae</taxon>
        <taxon>asterids</taxon>
        <taxon>lamiids</taxon>
        <taxon>Lamiales</taxon>
        <taxon>Lentibulariaceae</taxon>
        <taxon>Genlisea</taxon>
    </lineage>
</organism>
<dbReference type="Pfam" id="PF14244">
    <property type="entry name" value="Retrotran_gag_3"/>
    <property type="match status" value="1"/>
</dbReference>
<dbReference type="Proteomes" id="UP000015453">
    <property type="component" value="Unassembled WGS sequence"/>
</dbReference>
<keyword evidence="3" id="KW-1185">Reference proteome</keyword>
<feature type="non-terminal residue" evidence="2">
    <location>
        <position position="1"/>
    </location>
</feature>
<dbReference type="PANTHER" id="PTHR37610:SF40">
    <property type="entry name" value="OS01G0909600 PROTEIN"/>
    <property type="match status" value="1"/>
</dbReference>
<evidence type="ECO:0000259" key="1">
    <source>
        <dbReference type="Pfam" id="PF14244"/>
    </source>
</evidence>
<proteinExistence type="predicted"/>
<dbReference type="EMBL" id="AUSU01001390">
    <property type="protein sequence ID" value="EPS71134.1"/>
    <property type="molecule type" value="Genomic_DNA"/>
</dbReference>
<evidence type="ECO:0000313" key="3">
    <source>
        <dbReference type="Proteomes" id="UP000015453"/>
    </source>
</evidence>
<feature type="domain" description="Retrotransposon Copia-like N-terminal" evidence="1">
    <location>
        <begin position="15"/>
        <end position="61"/>
    </location>
</feature>
<gene>
    <name evidence="2" type="ORF">M569_03628</name>
</gene>
<accession>S8CUT5</accession>
<feature type="non-terminal residue" evidence="2">
    <location>
        <position position="217"/>
    </location>
</feature>
<name>S8CUT5_9LAMI</name>
<dbReference type="InterPro" id="IPR029472">
    <property type="entry name" value="Copia-like_N"/>
</dbReference>
<dbReference type="OrthoDB" id="911950at2759"/>
<dbReference type="AlphaFoldDB" id="S8CUT5"/>
<reference evidence="2 3" key="1">
    <citation type="journal article" date="2013" name="BMC Genomics">
        <title>The miniature genome of a carnivorous plant Genlisea aurea contains a low number of genes and short non-coding sequences.</title>
        <authorList>
            <person name="Leushkin E.V."/>
            <person name="Sutormin R.A."/>
            <person name="Nabieva E.R."/>
            <person name="Penin A.A."/>
            <person name="Kondrashov A.S."/>
            <person name="Logacheva M.D."/>
        </authorList>
    </citation>
    <scope>NUCLEOTIDE SEQUENCE [LARGE SCALE GENOMIC DNA]</scope>
</reference>
<comment type="caution">
    <text evidence="2">The sequence shown here is derived from an EMBL/GenBank/DDBJ whole genome shotgun (WGS) entry which is preliminary data.</text>
</comment>
<protein>
    <recommendedName>
        <fullName evidence="1">Retrotransposon Copia-like N-terminal domain-containing protein</fullName>
    </recommendedName>
</protein>
<sequence>IIPDGDRADPLYLSGSDHPNASLVSELLTTRNYFTWRRGVRLALGAKNKLGMIDGDLPKPEQNHPTFSQWVRTDYMIISWLLNSISKDLVGGFSGCNSSRELWLTLEAHYGLMNNNLLYQVQFDLYNLRQEEKSVAEYYTKINALWKDLETLYPEIKCRNCRSVVGTDEIFGCTKLPQFLIGLHHKYDGVKNQILAMDEGITVAKAYSMLLNVEQQM</sequence>